<dbReference type="AlphaFoldDB" id="A0A6A6CXV9"/>
<dbReference type="Pfam" id="PF24803">
    <property type="entry name" value="DUF7704"/>
    <property type="match status" value="1"/>
</dbReference>
<feature type="transmembrane region" description="Helical" evidence="1">
    <location>
        <begin position="90"/>
        <end position="107"/>
    </location>
</feature>
<protein>
    <recommendedName>
        <fullName evidence="2">DUF7704 domain-containing protein</fullName>
    </recommendedName>
</protein>
<keyword evidence="1" id="KW-0812">Transmembrane</keyword>
<accession>A0A6A6CXV9</accession>
<dbReference type="PANTHER" id="PTHR37019:SF1">
    <property type="entry name" value="EXPERA DOMAIN-CONTAINING PROTEIN"/>
    <property type="match status" value="1"/>
</dbReference>
<evidence type="ECO:0000256" key="1">
    <source>
        <dbReference type="SAM" id="Phobius"/>
    </source>
</evidence>
<name>A0A6A6CXV9_ZASCE</name>
<keyword evidence="1" id="KW-1133">Transmembrane helix</keyword>
<keyword evidence="4" id="KW-1185">Reference proteome</keyword>
<dbReference type="Proteomes" id="UP000799537">
    <property type="component" value="Unassembled WGS sequence"/>
</dbReference>
<evidence type="ECO:0000313" key="3">
    <source>
        <dbReference type="EMBL" id="KAF2172014.1"/>
    </source>
</evidence>
<gene>
    <name evidence="3" type="ORF">M409DRAFT_18244</name>
</gene>
<feature type="domain" description="DUF7704" evidence="2">
    <location>
        <begin position="10"/>
        <end position="149"/>
    </location>
</feature>
<evidence type="ECO:0000313" key="4">
    <source>
        <dbReference type="Proteomes" id="UP000799537"/>
    </source>
</evidence>
<dbReference type="GeneID" id="54557691"/>
<organism evidence="3 4">
    <name type="scientific">Zasmidium cellare ATCC 36951</name>
    <dbReference type="NCBI Taxonomy" id="1080233"/>
    <lineage>
        <taxon>Eukaryota</taxon>
        <taxon>Fungi</taxon>
        <taxon>Dikarya</taxon>
        <taxon>Ascomycota</taxon>
        <taxon>Pezizomycotina</taxon>
        <taxon>Dothideomycetes</taxon>
        <taxon>Dothideomycetidae</taxon>
        <taxon>Mycosphaerellales</taxon>
        <taxon>Mycosphaerellaceae</taxon>
        <taxon>Zasmidium</taxon>
    </lineage>
</organism>
<feature type="transmembrane region" description="Helical" evidence="1">
    <location>
        <begin position="12"/>
        <end position="36"/>
    </location>
</feature>
<proteinExistence type="predicted"/>
<dbReference type="InterPro" id="IPR056121">
    <property type="entry name" value="DUF7704"/>
</dbReference>
<feature type="transmembrane region" description="Helical" evidence="1">
    <location>
        <begin position="127"/>
        <end position="150"/>
    </location>
</feature>
<evidence type="ECO:0000259" key="2">
    <source>
        <dbReference type="Pfam" id="PF24803"/>
    </source>
</evidence>
<reference evidence="3" key="1">
    <citation type="journal article" date="2020" name="Stud. Mycol.">
        <title>101 Dothideomycetes genomes: a test case for predicting lifestyles and emergence of pathogens.</title>
        <authorList>
            <person name="Haridas S."/>
            <person name="Albert R."/>
            <person name="Binder M."/>
            <person name="Bloem J."/>
            <person name="Labutti K."/>
            <person name="Salamov A."/>
            <person name="Andreopoulos B."/>
            <person name="Baker S."/>
            <person name="Barry K."/>
            <person name="Bills G."/>
            <person name="Bluhm B."/>
            <person name="Cannon C."/>
            <person name="Castanera R."/>
            <person name="Culley D."/>
            <person name="Daum C."/>
            <person name="Ezra D."/>
            <person name="Gonzalez J."/>
            <person name="Henrissat B."/>
            <person name="Kuo A."/>
            <person name="Liang C."/>
            <person name="Lipzen A."/>
            <person name="Lutzoni F."/>
            <person name="Magnuson J."/>
            <person name="Mondo S."/>
            <person name="Nolan M."/>
            <person name="Ohm R."/>
            <person name="Pangilinan J."/>
            <person name="Park H.-J."/>
            <person name="Ramirez L."/>
            <person name="Alfaro M."/>
            <person name="Sun H."/>
            <person name="Tritt A."/>
            <person name="Yoshinaga Y."/>
            <person name="Zwiers L.-H."/>
            <person name="Turgeon B."/>
            <person name="Goodwin S."/>
            <person name="Spatafora J."/>
            <person name="Crous P."/>
            <person name="Grigoriev I."/>
        </authorList>
    </citation>
    <scope>NUCLEOTIDE SEQUENCE</scope>
    <source>
        <strain evidence="3">ATCC 36951</strain>
    </source>
</reference>
<dbReference type="EMBL" id="ML993582">
    <property type="protein sequence ID" value="KAF2172014.1"/>
    <property type="molecule type" value="Genomic_DNA"/>
</dbReference>
<dbReference type="RefSeq" id="XP_033672903.1">
    <property type="nucleotide sequence ID" value="XM_033804419.1"/>
</dbReference>
<dbReference type="PANTHER" id="PTHR37019">
    <property type="entry name" value="CHROMOSOME 1, WHOLE GENOME SHOTGUN SEQUENCE"/>
    <property type="match status" value="1"/>
</dbReference>
<dbReference type="OrthoDB" id="5313995at2759"/>
<sequence length="162" mass="18365">MPSSTPSTPSAFPWFYTAFFLYIEPVATAVGAYYAFLEQHQYMELTVPSVTGLAGVSTRENVVLNQLANLYFVFALNEAFVLRVTNDHRVWSVFLLGLLIADFGHLYSVNALGWPVYYQFWNWNKMYWGNLGFVYLGATMRTAFLLGLGLPTTSSNPKKFKT</sequence>
<keyword evidence="1" id="KW-0472">Membrane</keyword>